<feature type="domain" description="AAA+ ATPase" evidence="3">
    <location>
        <begin position="219"/>
        <end position="383"/>
    </location>
</feature>
<protein>
    <submittedName>
        <fullName evidence="4">AAA family ATPase</fullName>
    </submittedName>
</protein>
<keyword evidence="2" id="KW-0067">ATP-binding</keyword>
<dbReference type="EMBL" id="JAEKNR010000122">
    <property type="protein sequence ID" value="MBJ7598722.1"/>
    <property type="molecule type" value="Genomic_DNA"/>
</dbReference>
<feature type="domain" description="AAA+ ATPase" evidence="3">
    <location>
        <begin position="495"/>
        <end position="614"/>
    </location>
</feature>
<evidence type="ECO:0000259" key="3">
    <source>
        <dbReference type="SMART" id="SM00382"/>
    </source>
</evidence>
<dbReference type="SMART" id="SM00382">
    <property type="entry name" value="AAA"/>
    <property type="match status" value="2"/>
</dbReference>
<accession>A0A934K1E0</accession>
<dbReference type="InterPro" id="IPR003593">
    <property type="entry name" value="AAA+_ATPase"/>
</dbReference>
<dbReference type="AlphaFoldDB" id="A0A934K1E0"/>
<dbReference type="PANTHER" id="PTHR11638:SF18">
    <property type="entry name" value="HEAT SHOCK PROTEIN 104"/>
    <property type="match status" value="1"/>
</dbReference>
<gene>
    <name evidence="4" type="ORF">JF922_11650</name>
</gene>
<dbReference type="GO" id="GO:0005737">
    <property type="term" value="C:cytoplasm"/>
    <property type="evidence" value="ECO:0007669"/>
    <property type="project" value="TreeGrafter"/>
</dbReference>
<dbReference type="GO" id="GO:0005524">
    <property type="term" value="F:ATP binding"/>
    <property type="evidence" value="ECO:0007669"/>
    <property type="project" value="UniProtKB-KW"/>
</dbReference>
<proteinExistence type="predicted"/>
<evidence type="ECO:0000313" key="5">
    <source>
        <dbReference type="Proteomes" id="UP000612893"/>
    </source>
</evidence>
<dbReference type="PANTHER" id="PTHR11638">
    <property type="entry name" value="ATP-DEPENDENT CLP PROTEASE"/>
    <property type="match status" value="1"/>
</dbReference>
<sequence>MPARLPLHVRSQRDGNVVVTPVDFPKLALDGDSVESTRRAVVERVTRKLGRLSVTQRSPLTDRRKAELDRAEIDIQMGERKGGHRLQVTIGLVVIGQEVSGRHIHLVRAPAVPTFELVVPRREQASADAVPGLTDILRHWTLPALFAADETGEVHLEVVEIPLPGLIERGEARKDPEDRDVFEDSGAELTRIASEGRLDGIDRRDELVERVLHLLASPRRSSVMLVGPHDVGKSALVQEVARRLAADRVPTGLSGRKLWRISGNELIAGSRYTGMWQERARQLVARSRSDHPIVAMGDPVGIIDAGRWSESDNNLGRFLRPYVEEGDLTLICECTAEQFLAAHQSEPSFMDAFQRVEGPEPAPEEAHEIAAAAAHRLEARQKLSFEPESISAALETTRRFEPYRSLPGKVIRLLEETAQAKGVAGGSQVVRLDVVSTFARRTGLPLAILADEVPMRMGEVRAHFEARVLGQAEAVETMVDLVAVIKAALNDAGKPLGTLFFIGPTGVGKTELAKALAEFLFGSRERVVRLDMGEYSSGDAVQRLIGTPWGKQADGELTRRVREQPFCVVLLDEIEKAHWLVFDALLAMLGEGRLTDAGGRATDFRNAIIILTSTWAPPGRTPRGSAS</sequence>
<keyword evidence="5" id="KW-1185">Reference proteome</keyword>
<dbReference type="CDD" id="cd19499">
    <property type="entry name" value="RecA-like_ClpB_Hsp104-like"/>
    <property type="match status" value="1"/>
</dbReference>
<reference evidence="4" key="1">
    <citation type="submission" date="2020-10" db="EMBL/GenBank/DDBJ databases">
        <title>Ca. Dormibacterota MAGs.</title>
        <authorList>
            <person name="Montgomery K."/>
        </authorList>
    </citation>
    <scope>NUCLEOTIDE SEQUENCE [LARGE SCALE GENOMIC DNA]</scope>
    <source>
        <strain evidence="4">SC8812_S17_10</strain>
    </source>
</reference>
<dbReference type="InterPro" id="IPR050130">
    <property type="entry name" value="ClpA_ClpB"/>
</dbReference>
<evidence type="ECO:0000256" key="1">
    <source>
        <dbReference type="ARBA" id="ARBA00022741"/>
    </source>
</evidence>
<keyword evidence="1" id="KW-0547">Nucleotide-binding</keyword>
<dbReference type="RefSeq" id="WP_338201929.1">
    <property type="nucleotide sequence ID" value="NZ_JAEKNR010000122.1"/>
</dbReference>
<organism evidence="4 5">
    <name type="scientific">Candidatus Nephthysia bennettiae</name>
    <dbReference type="NCBI Taxonomy" id="3127016"/>
    <lineage>
        <taxon>Bacteria</taxon>
        <taxon>Bacillati</taxon>
        <taxon>Candidatus Dormiibacterota</taxon>
        <taxon>Candidatus Dormibacteria</taxon>
        <taxon>Candidatus Dormibacterales</taxon>
        <taxon>Candidatus Dormibacteraceae</taxon>
        <taxon>Candidatus Nephthysia</taxon>
    </lineage>
</organism>
<evidence type="ECO:0000313" key="4">
    <source>
        <dbReference type="EMBL" id="MBJ7598722.1"/>
    </source>
</evidence>
<dbReference type="GO" id="GO:0034605">
    <property type="term" value="P:cellular response to heat"/>
    <property type="evidence" value="ECO:0007669"/>
    <property type="project" value="TreeGrafter"/>
</dbReference>
<dbReference type="Proteomes" id="UP000612893">
    <property type="component" value="Unassembled WGS sequence"/>
</dbReference>
<dbReference type="Gene3D" id="1.10.8.60">
    <property type="match status" value="1"/>
</dbReference>
<dbReference type="GO" id="GO:0016887">
    <property type="term" value="F:ATP hydrolysis activity"/>
    <property type="evidence" value="ECO:0007669"/>
    <property type="project" value="InterPro"/>
</dbReference>
<dbReference type="InterPro" id="IPR001270">
    <property type="entry name" value="ClpA/B"/>
</dbReference>
<evidence type="ECO:0000256" key="2">
    <source>
        <dbReference type="ARBA" id="ARBA00022840"/>
    </source>
</evidence>
<dbReference type="PRINTS" id="PR00300">
    <property type="entry name" value="CLPPROTEASEA"/>
</dbReference>
<comment type="caution">
    <text evidence="4">The sequence shown here is derived from an EMBL/GenBank/DDBJ whole genome shotgun (WGS) entry which is preliminary data.</text>
</comment>
<name>A0A934K1E0_9BACT</name>
<dbReference type="InterPro" id="IPR027417">
    <property type="entry name" value="P-loop_NTPase"/>
</dbReference>
<dbReference type="SUPFAM" id="SSF52540">
    <property type="entry name" value="P-loop containing nucleoside triphosphate hydrolases"/>
    <property type="match status" value="2"/>
</dbReference>
<dbReference type="InterPro" id="IPR003959">
    <property type="entry name" value="ATPase_AAA_core"/>
</dbReference>
<dbReference type="Pfam" id="PF07724">
    <property type="entry name" value="AAA_2"/>
    <property type="match status" value="1"/>
</dbReference>
<dbReference type="Gene3D" id="3.40.50.300">
    <property type="entry name" value="P-loop containing nucleotide triphosphate hydrolases"/>
    <property type="match status" value="2"/>
</dbReference>